<keyword evidence="2" id="KW-1185">Reference proteome</keyword>
<protein>
    <submittedName>
        <fullName evidence="1">Uncharacterized protein</fullName>
    </submittedName>
</protein>
<proteinExistence type="predicted"/>
<dbReference type="EMBL" id="SPLM01000001">
    <property type="protein sequence ID" value="TMW69698.1"/>
    <property type="molecule type" value="Genomic_DNA"/>
</dbReference>
<sequence length="401" mass="45281">MVNEFTHNFGDNKGKVIVMDKQMKQEPGPDEQPQLCKMFNDWLSLVTAMVGSQNTAAFGGSSDVTPPQQLSQDMENDALVNQEIAPPNASNSSTRFTSAAGTSAMLAVCELNGAGSSTASMAITTDQSSLAHHNQEALSQLSAQFEVQRRQLQQTQQQETEHLREQHYQQRLQLQKQQQLSLQHKKQLQATQCATGVCATVEKAFASSSNAIPESTIGQKQQKVYASLMQQQLQLQQQYQFQASQSATKLKAASESPISSSSNAAHRAATLTITQQVLSRHLLMKFERQQHQLERIQHQEGDQLRQQQVQAQQFLGYAFSQEARQPSILRQQITQLHHQIKRQIQPLRQQQEIVRSSLQQLHTAKLEHLKRKQQQYLTQKLLEGALDRLVEHELEDLMNEL</sequence>
<evidence type="ECO:0000313" key="2">
    <source>
        <dbReference type="Proteomes" id="UP000794436"/>
    </source>
</evidence>
<accession>A0A8K1CWU0</accession>
<reference evidence="1" key="1">
    <citation type="submission" date="2019-03" db="EMBL/GenBank/DDBJ databases">
        <title>Long read genome sequence of the mycoparasitic Pythium oligandrum ATCC 38472 isolated from sugarbeet rhizosphere.</title>
        <authorList>
            <person name="Gaulin E."/>
        </authorList>
    </citation>
    <scope>NUCLEOTIDE SEQUENCE</scope>
    <source>
        <strain evidence="1">ATCC 38472_TT</strain>
    </source>
</reference>
<organism evidence="1 2">
    <name type="scientific">Pythium oligandrum</name>
    <name type="common">Mycoparasitic fungus</name>
    <dbReference type="NCBI Taxonomy" id="41045"/>
    <lineage>
        <taxon>Eukaryota</taxon>
        <taxon>Sar</taxon>
        <taxon>Stramenopiles</taxon>
        <taxon>Oomycota</taxon>
        <taxon>Peronosporomycetes</taxon>
        <taxon>Pythiales</taxon>
        <taxon>Pythiaceae</taxon>
        <taxon>Pythium</taxon>
    </lineage>
</organism>
<dbReference type="Proteomes" id="UP000794436">
    <property type="component" value="Unassembled WGS sequence"/>
</dbReference>
<comment type="caution">
    <text evidence="1">The sequence shown here is derived from an EMBL/GenBank/DDBJ whole genome shotgun (WGS) entry which is preliminary data.</text>
</comment>
<dbReference type="AlphaFoldDB" id="A0A8K1CWU0"/>
<evidence type="ECO:0000313" key="1">
    <source>
        <dbReference type="EMBL" id="TMW69698.1"/>
    </source>
</evidence>
<gene>
    <name evidence="1" type="ORF">Poli38472_001854</name>
</gene>
<name>A0A8K1CWU0_PYTOL</name>